<dbReference type="Proteomes" id="UP000012589">
    <property type="component" value="Unassembled WGS sequence"/>
</dbReference>
<gene>
    <name evidence="1" type="ORF">C823_03834</name>
</gene>
<reference evidence="1 2" key="1">
    <citation type="journal article" date="2014" name="Genome Announc.">
        <title>Draft genome sequences of the altered schaedler flora, a defined bacterial community from gnotobiotic mice.</title>
        <authorList>
            <person name="Wannemuehler M.J."/>
            <person name="Overstreet A.M."/>
            <person name="Ward D.V."/>
            <person name="Phillips G.J."/>
        </authorList>
    </citation>
    <scope>NUCLEOTIDE SEQUENCE [LARGE SCALE GENOMIC DNA]</scope>
    <source>
        <strain evidence="1 2">ASF492</strain>
    </source>
</reference>
<organism evidence="1 2">
    <name type="scientific">Eubacterium plexicaudatum ASF492</name>
    <dbReference type="NCBI Taxonomy" id="1235802"/>
    <lineage>
        <taxon>Bacteria</taxon>
        <taxon>Bacillati</taxon>
        <taxon>Bacillota</taxon>
        <taxon>Clostridia</taxon>
        <taxon>Eubacteriales</taxon>
        <taxon>Eubacteriaceae</taxon>
        <taxon>Eubacterium</taxon>
    </lineage>
</organism>
<dbReference type="EMBL" id="AQFT01000117">
    <property type="protein sequence ID" value="EMZ22789.1"/>
    <property type="molecule type" value="Genomic_DNA"/>
</dbReference>
<evidence type="ECO:0000313" key="2">
    <source>
        <dbReference type="Proteomes" id="UP000012589"/>
    </source>
</evidence>
<protein>
    <submittedName>
        <fullName evidence="1">Uncharacterized protein</fullName>
    </submittedName>
</protein>
<dbReference type="AlphaFoldDB" id="N2AEF1"/>
<keyword evidence="2" id="KW-1185">Reference proteome</keyword>
<sequence length="101" mass="10937">MQERREGSHTRGVWPTEKGSGAEHLLAVKCRVFMGLEEGLCKTADKGGGEIRISRLREQGLKEGKAGNLHGGKHAEPIFLLHPKELQPPAQLGKGDAEAFA</sequence>
<dbReference type="HOGENOM" id="CLU_2287299_0_0_9"/>
<dbReference type="PATRIC" id="fig|1235802.3.peg.4052"/>
<evidence type="ECO:0000313" key="1">
    <source>
        <dbReference type="EMBL" id="EMZ22789.1"/>
    </source>
</evidence>
<dbReference type="eggNOG" id="ENOG5033SF7">
    <property type="taxonomic scope" value="Bacteria"/>
</dbReference>
<accession>N2AEF1</accession>
<comment type="caution">
    <text evidence="1">The sequence shown here is derived from an EMBL/GenBank/DDBJ whole genome shotgun (WGS) entry which is preliminary data.</text>
</comment>
<proteinExistence type="predicted"/>
<name>N2AEF1_9FIRM</name>